<dbReference type="AlphaFoldDB" id="A0A7V0T546"/>
<dbReference type="PANTHER" id="PTHR45825:SF11">
    <property type="entry name" value="ALPHA AMYLASE DOMAIN-CONTAINING PROTEIN"/>
    <property type="match status" value="1"/>
</dbReference>
<dbReference type="Pfam" id="PF13692">
    <property type="entry name" value="Glyco_trans_1_4"/>
    <property type="match status" value="1"/>
</dbReference>
<proteinExistence type="predicted"/>
<comment type="caution">
    <text evidence="1">The sequence shown here is derived from an EMBL/GenBank/DDBJ whole genome shotgun (WGS) entry which is preliminary data.</text>
</comment>
<dbReference type="SUPFAM" id="SSF53756">
    <property type="entry name" value="UDP-Glycosyltransferase/glycogen phosphorylase"/>
    <property type="match status" value="1"/>
</dbReference>
<name>A0A7V0T546_UNCW3</name>
<accession>A0A7V0T546</accession>
<feature type="non-terminal residue" evidence="1">
    <location>
        <position position="1"/>
    </location>
</feature>
<dbReference type="Proteomes" id="UP000885672">
    <property type="component" value="Unassembled WGS sequence"/>
</dbReference>
<dbReference type="EMBL" id="DSBX01000069">
    <property type="protein sequence ID" value="HDQ99025.1"/>
    <property type="molecule type" value="Genomic_DNA"/>
</dbReference>
<protein>
    <submittedName>
        <fullName evidence="1">Glycosyltransferase</fullName>
    </submittedName>
</protein>
<gene>
    <name evidence="1" type="ORF">ENN51_01880</name>
</gene>
<sequence>DPHLAAPFSLDRPEGKAANRQALSRELNLAADGPLFGMVSRLAGQKGVNLVVAEIPRLVSLGARVCVLGTGQLEYHEALRDLADRYPGSVVAQIGFDEALAHRIYAGSDFFLMPSEYEPCGLGQMIALRYGTLPVAARTGGLADTVFEVGTPGGNGFLFARKDAAGFAAALDRALALHARPDEMRAVRKQGMATDFSWIARANEYLALYRELTG</sequence>
<dbReference type="PANTHER" id="PTHR45825">
    <property type="entry name" value="GRANULE-BOUND STARCH SYNTHASE 1, CHLOROPLASTIC/AMYLOPLASTIC"/>
    <property type="match status" value="1"/>
</dbReference>
<reference evidence="1" key="1">
    <citation type="journal article" date="2020" name="mSystems">
        <title>Genome- and Community-Level Interaction Insights into Carbon Utilization and Element Cycling Functions of Hydrothermarchaeota in Hydrothermal Sediment.</title>
        <authorList>
            <person name="Zhou Z."/>
            <person name="Liu Y."/>
            <person name="Xu W."/>
            <person name="Pan J."/>
            <person name="Luo Z.H."/>
            <person name="Li M."/>
        </authorList>
    </citation>
    <scope>NUCLEOTIDE SEQUENCE [LARGE SCALE GENOMIC DNA]</scope>
    <source>
        <strain evidence="1">SpSt-1182</strain>
    </source>
</reference>
<evidence type="ECO:0000313" key="1">
    <source>
        <dbReference type="EMBL" id="HDQ99025.1"/>
    </source>
</evidence>
<dbReference type="Gene3D" id="3.40.50.2000">
    <property type="entry name" value="Glycogen Phosphorylase B"/>
    <property type="match status" value="1"/>
</dbReference>
<organism evidence="1">
    <name type="scientific">candidate division WOR-3 bacterium</name>
    <dbReference type="NCBI Taxonomy" id="2052148"/>
    <lineage>
        <taxon>Bacteria</taxon>
        <taxon>Bacteria division WOR-3</taxon>
    </lineage>
</organism>